<evidence type="ECO:0000256" key="4">
    <source>
        <dbReference type="ARBA" id="ARBA00022574"/>
    </source>
</evidence>
<keyword evidence="6" id="KW-0539">Nucleus</keyword>
<dbReference type="GeneID" id="117231956"/>
<dbReference type="RefSeq" id="XP_033346887.1">
    <property type="nucleotide sequence ID" value="XM_033490996.1"/>
</dbReference>
<dbReference type="InterPro" id="IPR019775">
    <property type="entry name" value="WD40_repeat_CS"/>
</dbReference>
<evidence type="ECO:0000259" key="11">
    <source>
        <dbReference type="Pfam" id="PF04158"/>
    </source>
</evidence>
<feature type="repeat" description="WD" evidence="9">
    <location>
        <begin position="278"/>
        <end position="319"/>
    </location>
</feature>
<dbReference type="Pfam" id="PF00400">
    <property type="entry name" value="WD40"/>
    <property type="match status" value="4"/>
</dbReference>
<evidence type="ECO:0000256" key="6">
    <source>
        <dbReference type="ARBA" id="ARBA00023242"/>
    </source>
</evidence>
<organism evidence="12 13">
    <name type="scientific">Bombus vosnesenskii</name>
    <dbReference type="NCBI Taxonomy" id="207650"/>
    <lineage>
        <taxon>Eukaryota</taxon>
        <taxon>Metazoa</taxon>
        <taxon>Ecdysozoa</taxon>
        <taxon>Arthropoda</taxon>
        <taxon>Hexapoda</taxon>
        <taxon>Insecta</taxon>
        <taxon>Pterygota</taxon>
        <taxon>Neoptera</taxon>
        <taxon>Endopterygota</taxon>
        <taxon>Hymenoptera</taxon>
        <taxon>Apocrita</taxon>
        <taxon>Aculeata</taxon>
        <taxon>Apoidea</taxon>
        <taxon>Anthophila</taxon>
        <taxon>Apidae</taxon>
        <taxon>Bombus</taxon>
        <taxon>Pyrobombus</taxon>
    </lineage>
</organism>
<dbReference type="AlphaFoldDB" id="A0A6J3K1D8"/>
<dbReference type="InterPro" id="IPR015943">
    <property type="entry name" value="WD40/YVTN_repeat-like_dom_sf"/>
</dbReference>
<dbReference type="InterPro" id="IPR036322">
    <property type="entry name" value="WD40_repeat_dom_sf"/>
</dbReference>
<keyword evidence="7" id="KW-0687">Ribonucleoprotein</keyword>
<sequence>MKVKILTRNPDDYLRETKRDIYKVPRNYDPALHPFEAAREYTRALNAVKLERVFAKPFVGCLEGHKDGVSCLCKHPSQLSILLSGSFDGEIRVWNLIHKICTRNILAHDGIIRGIVFSLSGKNFISVGDDKTIKTWKSEKSPFNHQEEPINTVISKTIISGISHHRTQPIFATCGEVCHLWEETRNEPIRTFKWGVDSLYDIKYNPVQSNLLAACASDRSIILYDARETGPLRKVFMRFRTNKLSWNPMEAVTFTCANEDYNLYTYDIRKLKTPVNVHMDHVQAVIDVDYSPTGKEFVSGSYDKSIRIFEITKGRSREVYHTKRMQRLTCMAWSLDNKYVVSGSDEMNIRIWKAKASEKLGVLRPREKAALNYSEALKEKFSAHPQVKRISRHRQVPQHVYNAKAELRTIREKSKRKEANRRAHSRRGAVPFVSERSKNVVHQEV</sequence>
<keyword evidence="12" id="KW-1185">Reference proteome</keyword>
<reference evidence="13" key="1">
    <citation type="submission" date="2025-08" db="UniProtKB">
        <authorList>
            <consortium name="RefSeq"/>
        </authorList>
    </citation>
    <scope>IDENTIFICATION</scope>
    <source>
        <tissue evidence="13">Muscle</tissue>
    </source>
</reference>
<dbReference type="UniPathway" id="UPA00143"/>
<evidence type="ECO:0000256" key="2">
    <source>
        <dbReference type="ARBA" id="ARBA00005649"/>
    </source>
</evidence>
<evidence type="ECO:0000256" key="7">
    <source>
        <dbReference type="ARBA" id="ARBA00023274"/>
    </source>
</evidence>
<evidence type="ECO:0000256" key="5">
    <source>
        <dbReference type="ARBA" id="ARBA00022737"/>
    </source>
</evidence>
<comment type="subcellular location">
    <subcellularLocation>
        <location evidence="1">Nucleus</location>
        <location evidence="1">Nucleolus</location>
    </subcellularLocation>
</comment>
<dbReference type="Gene3D" id="2.130.10.10">
    <property type="entry name" value="YVTN repeat-like/Quinoprotein amine dehydrogenase"/>
    <property type="match status" value="2"/>
</dbReference>
<accession>A0A6J3K1D8</accession>
<evidence type="ECO:0000256" key="10">
    <source>
        <dbReference type="SAM" id="MobiDB-lite"/>
    </source>
</evidence>
<evidence type="ECO:0000256" key="8">
    <source>
        <dbReference type="ARBA" id="ARBA00032239"/>
    </source>
</evidence>
<evidence type="ECO:0000313" key="12">
    <source>
        <dbReference type="Proteomes" id="UP000504631"/>
    </source>
</evidence>
<dbReference type="PROSITE" id="PS50082">
    <property type="entry name" value="WD_REPEATS_2"/>
    <property type="match status" value="4"/>
</dbReference>
<dbReference type="GO" id="GO:0032040">
    <property type="term" value="C:small-subunit processome"/>
    <property type="evidence" value="ECO:0007669"/>
    <property type="project" value="TreeGrafter"/>
</dbReference>
<dbReference type="SMART" id="SM00320">
    <property type="entry name" value="WD40"/>
    <property type="match status" value="6"/>
</dbReference>
<dbReference type="Proteomes" id="UP000504631">
    <property type="component" value="Unplaced"/>
</dbReference>
<protein>
    <recommendedName>
        <fullName evidence="3">DDB1- and CUL4-associated factor 13</fullName>
    </recommendedName>
    <alternativeName>
        <fullName evidence="8">WD repeat and SOF domain-containing protein 1</fullName>
    </alternativeName>
</protein>
<evidence type="ECO:0000313" key="13">
    <source>
        <dbReference type="RefSeq" id="XP_033346887.1"/>
    </source>
</evidence>
<dbReference type="PROSITE" id="PS00678">
    <property type="entry name" value="WD_REPEATS_1"/>
    <property type="match status" value="1"/>
</dbReference>
<dbReference type="GO" id="GO:0016567">
    <property type="term" value="P:protein ubiquitination"/>
    <property type="evidence" value="ECO:0007669"/>
    <property type="project" value="UniProtKB-UniPathway"/>
</dbReference>
<comment type="similarity">
    <text evidence="2">Belongs to the WD repeat DCAF13/WDSOF1 family.</text>
</comment>
<feature type="repeat" description="WD" evidence="9">
    <location>
        <begin position="321"/>
        <end position="362"/>
    </location>
</feature>
<dbReference type="GO" id="GO:0000462">
    <property type="term" value="P:maturation of SSU-rRNA from tricistronic rRNA transcript (SSU-rRNA, 5.8S rRNA, LSU-rRNA)"/>
    <property type="evidence" value="ECO:0007669"/>
    <property type="project" value="TreeGrafter"/>
</dbReference>
<dbReference type="InterPro" id="IPR007287">
    <property type="entry name" value="Sof1"/>
</dbReference>
<feature type="domain" description="Sof1-like protein" evidence="11">
    <location>
        <begin position="354"/>
        <end position="440"/>
    </location>
</feature>
<keyword evidence="5" id="KW-0677">Repeat</keyword>
<dbReference type="PROSITE" id="PS50294">
    <property type="entry name" value="WD_REPEATS_REGION"/>
    <property type="match status" value="2"/>
</dbReference>
<gene>
    <name evidence="13" type="primary">LOC117231956</name>
</gene>
<feature type="repeat" description="WD" evidence="9">
    <location>
        <begin position="62"/>
        <end position="96"/>
    </location>
</feature>
<dbReference type="FunFam" id="2.130.10.10:FF:000826">
    <property type="entry name" value="DDB1- and CUL4-associated factor 13"/>
    <property type="match status" value="1"/>
</dbReference>
<dbReference type="KEGG" id="bvk:117231956"/>
<dbReference type="FunFam" id="2.130.10.10:FF:000132">
    <property type="entry name" value="DDB1- and CUL4-associated factor 13"/>
    <property type="match status" value="1"/>
</dbReference>
<dbReference type="CDD" id="cd00200">
    <property type="entry name" value="WD40"/>
    <property type="match status" value="1"/>
</dbReference>
<dbReference type="InterPro" id="IPR020472">
    <property type="entry name" value="WD40_PAC1"/>
</dbReference>
<dbReference type="InterPro" id="IPR051733">
    <property type="entry name" value="WD_repeat_DCAF13/WDSOF1"/>
</dbReference>
<keyword evidence="4 9" id="KW-0853">WD repeat</keyword>
<evidence type="ECO:0000256" key="3">
    <source>
        <dbReference type="ARBA" id="ARBA00021762"/>
    </source>
</evidence>
<dbReference type="SUPFAM" id="SSF50978">
    <property type="entry name" value="WD40 repeat-like"/>
    <property type="match status" value="1"/>
</dbReference>
<dbReference type="Pfam" id="PF04158">
    <property type="entry name" value="Sof1"/>
    <property type="match status" value="1"/>
</dbReference>
<evidence type="ECO:0000256" key="1">
    <source>
        <dbReference type="ARBA" id="ARBA00004604"/>
    </source>
</evidence>
<feature type="region of interest" description="Disordered" evidence="10">
    <location>
        <begin position="413"/>
        <end position="432"/>
    </location>
</feature>
<evidence type="ECO:0000256" key="9">
    <source>
        <dbReference type="PROSITE-ProRule" id="PRU00221"/>
    </source>
</evidence>
<name>A0A6J3K1D8_9HYME</name>
<dbReference type="PANTHER" id="PTHR22851">
    <property type="entry name" value="U3 SMALL NUCLEOLAR RNA U3 SNORNA ASSOCIATED PROTEIN"/>
    <property type="match status" value="1"/>
</dbReference>
<feature type="repeat" description="WD" evidence="9">
    <location>
        <begin position="105"/>
        <end position="137"/>
    </location>
</feature>
<dbReference type="PANTHER" id="PTHR22851:SF0">
    <property type="entry name" value="DDB1- AND CUL4-ASSOCIATED FACTOR 13"/>
    <property type="match status" value="1"/>
</dbReference>
<proteinExistence type="inferred from homology"/>
<dbReference type="InterPro" id="IPR001680">
    <property type="entry name" value="WD40_rpt"/>
</dbReference>
<dbReference type="PRINTS" id="PR00320">
    <property type="entry name" value="GPROTEINBRPT"/>
</dbReference>